<sequence length="153" mass="17320">MQEWKSITSYPNYAISNMGEVKNIKTGRILKHLILTKGYHGVRLYHEGNGKTLKVHRLVALAFIHNPDNLPQVNHLWGDKGDNRHTPLEWSTNADNMAHAIASGLQTGKSQFKQVYNADDFNKLKSEGITVSAIARLFNCKHDTVYRLLKGTH</sequence>
<feature type="domain" description="NUMOD4" evidence="1">
    <location>
        <begin position="3"/>
        <end position="45"/>
    </location>
</feature>
<name>A0A2R2V0S6_9CAUD</name>
<dbReference type="SUPFAM" id="SSF54060">
    <property type="entry name" value="His-Me finger endonucleases"/>
    <property type="match status" value="1"/>
</dbReference>
<dbReference type="EMBL" id="KY744566">
    <property type="protein sequence ID" value="ARB10934.1"/>
    <property type="molecule type" value="Genomic_DNA"/>
</dbReference>
<reference evidence="2 3" key="1">
    <citation type="submission" date="2017-03" db="EMBL/GenBank/DDBJ databases">
        <authorList>
            <person name="Afonso C.L."/>
            <person name="Miller P.J."/>
            <person name="Scott M.A."/>
            <person name="Spackman E."/>
            <person name="Goraichik I."/>
            <person name="Dimitrov K.M."/>
            <person name="Suarez D.L."/>
            <person name="Swayne D.E."/>
        </authorList>
    </citation>
    <scope>NUCLEOTIDE SEQUENCE [LARGE SCALE GENOMIC DNA]</scope>
</reference>
<evidence type="ECO:0000259" key="1">
    <source>
        <dbReference type="Pfam" id="PF07463"/>
    </source>
</evidence>
<dbReference type="InterPro" id="IPR010902">
    <property type="entry name" value="NUMOD4"/>
</dbReference>
<protein>
    <submittedName>
        <fullName evidence="2">HNH homing endonuclease</fullName>
    </submittedName>
</protein>
<dbReference type="Pfam" id="PF07463">
    <property type="entry name" value="NUMOD4"/>
    <property type="match status" value="1"/>
</dbReference>
<gene>
    <name evidence="2" type="ORF">POP72_018</name>
</gene>
<proteinExistence type="predicted"/>
<evidence type="ECO:0000313" key="3">
    <source>
        <dbReference type="Proteomes" id="UP000244377"/>
    </source>
</evidence>
<dbReference type="Proteomes" id="UP000244377">
    <property type="component" value="Genome"/>
</dbReference>
<keyword evidence="2" id="KW-0255">Endonuclease</keyword>
<keyword evidence="2" id="KW-0378">Hydrolase</keyword>
<organism evidence="2 3">
    <name type="scientific">Pectobacterium phage POP72</name>
    <dbReference type="NCBI Taxonomy" id="1965269"/>
    <lineage>
        <taxon>Viruses</taxon>
        <taxon>Duplodnaviria</taxon>
        <taxon>Heunggongvirae</taxon>
        <taxon>Uroviricota</taxon>
        <taxon>Caudoviricetes</taxon>
        <taxon>Autographivirales</taxon>
        <taxon>Autosignataviridae</taxon>
        <taxon>Molineuxvirinae</taxon>
        <taxon>Axomammavirus</taxon>
        <taxon>Axomammavirus PP1</taxon>
    </lineage>
</organism>
<dbReference type="Gene3D" id="3.90.75.20">
    <property type="match status" value="1"/>
</dbReference>
<evidence type="ECO:0000313" key="2">
    <source>
        <dbReference type="EMBL" id="ARB10934.1"/>
    </source>
</evidence>
<dbReference type="GO" id="GO:0016788">
    <property type="term" value="F:hydrolase activity, acting on ester bonds"/>
    <property type="evidence" value="ECO:0007669"/>
    <property type="project" value="InterPro"/>
</dbReference>
<dbReference type="InterPro" id="IPR044925">
    <property type="entry name" value="His-Me_finger_sf"/>
</dbReference>
<dbReference type="GO" id="GO:0004519">
    <property type="term" value="F:endonuclease activity"/>
    <property type="evidence" value="ECO:0007669"/>
    <property type="project" value="UniProtKB-KW"/>
</dbReference>
<keyword evidence="2" id="KW-0540">Nuclease</keyword>
<accession>A0A2R2V0S6</accession>